<sequence>LANKQHERMSDLEEEPIRNTQVTLEPRLGVKVPERTEQYGLDPLFPGLSGP</sequence>
<dbReference type="Proteomes" id="UP001529510">
    <property type="component" value="Unassembled WGS sequence"/>
</dbReference>
<evidence type="ECO:0000313" key="1">
    <source>
        <dbReference type="EMBL" id="KAL0184825.1"/>
    </source>
</evidence>
<evidence type="ECO:0000313" key="2">
    <source>
        <dbReference type="Proteomes" id="UP001529510"/>
    </source>
</evidence>
<proteinExistence type="predicted"/>
<reference evidence="1 2" key="1">
    <citation type="submission" date="2024-05" db="EMBL/GenBank/DDBJ databases">
        <title>Genome sequencing and assembly of Indian major carp, Cirrhinus mrigala (Hamilton, 1822).</title>
        <authorList>
            <person name="Mohindra V."/>
            <person name="Chowdhury L.M."/>
            <person name="Lal K."/>
            <person name="Jena J.K."/>
        </authorList>
    </citation>
    <scope>NUCLEOTIDE SEQUENCE [LARGE SCALE GENOMIC DNA]</scope>
    <source>
        <strain evidence="1">CM1030</strain>
        <tissue evidence="1">Blood</tissue>
    </source>
</reference>
<dbReference type="EMBL" id="JAMKFB020000009">
    <property type="protein sequence ID" value="KAL0184825.1"/>
    <property type="molecule type" value="Genomic_DNA"/>
</dbReference>
<accession>A0ABD0QG53</accession>
<dbReference type="AlphaFoldDB" id="A0ABD0QG53"/>
<keyword evidence="2" id="KW-1185">Reference proteome</keyword>
<gene>
    <name evidence="1" type="ORF">M9458_020521</name>
</gene>
<name>A0ABD0QG53_CIRMR</name>
<organism evidence="1 2">
    <name type="scientific">Cirrhinus mrigala</name>
    <name type="common">Mrigala</name>
    <dbReference type="NCBI Taxonomy" id="683832"/>
    <lineage>
        <taxon>Eukaryota</taxon>
        <taxon>Metazoa</taxon>
        <taxon>Chordata</taxon>
        <taxon>Craniata</taxon>
        <taxon>Vertebrata</taxon>
        <taxon>Euteleostomi</taxon>
        <taxon>Actinopterygii</taxon>
        <taxon>Neopterygii</taxon>
        <taxon>Teleostei</taxon>
        <taxon>Ostariophysi</taxon>
        <taxon>Cypriniformes</taxon>
        <taxon>Cyprinidae</taxon>
        <taxon>Labeoninae</taxon>
        <taxon>Labeonini</taxon>
        <taxon>Cirrhinus</taxon>
    </lineage>
</organism>
<comment type="caution">
    <text evidence="1">The sequence shown here is derived from an EMBL/GenBank/DDBJ whole genome shotgun (WGS) entry which is preliminary data.</text>
</comment>
<feature type="non-terminal residue" evidence="1">
    <location>
        <position position="1"/>
    </location>
</feature>
<feature type="non-terminal residue" evidence="1">
    <location>
        <position position="51"/>
    </location>
</feature>
<protein>
    <submittedName>
        <fullName evidence="1">Uncharacterized protein</fullName>
    </submittedName>
</protein>